<dbReference type="Proteomes" id="UP001396334">
    <property type="component" value="Unassembled WGS sequence"/>
</dbReference>
<dbReference type="EMBL" id="JBBPBN010000247">
    <property type="protein sequence ID" value="KAK8492495.1"/>
    <property type="molecule type" value="Genomic_DNA"/>
</dbReference>
<keyword evidence="2" id="KW-1185">Reference proteome</keyword>
<sequence length="122" mass="14261">MSGLISLGKLKQHQNLTKRSCTEAALTKRPRIQVEERSSAEIFYLDRKEEPKKGFRIDQNILLNIPNSFILDSSCFLHSSSGEKSVERNIYLFDIERVEPKKRMNAVHVRDQRHELTPPRNR</sequence>
<reference evidence="1 2" key="1">
    <citation type="journal article" date="2024" name="G3 (Bethesda)">
        <title>Genome assembly of Hibiscus sabdariffa L. provides insights into metabolisms of medicinal natural products.</title>
        <authorList>
            <person name="Kim T."/>
        </authorList>
    </citation>
    <scope>NUCLEOTIDE SEQUENCE [LARGE SCALE GENOMIC DNA]</scope>
    <source>
        <strain evidence="1">TK-2024</strain>
        <tissue evidence="1">Old leaves</tissue>
    </source>
</reference>
<proteinExistence type="predicted"/>
<accession>A0ABR2AHR4</accession>
<comment type="caution">
    <text evidence="1">The sequence shown here is derived from an EMBL/GenBank/DDBJ whole genome shotgun (WGS) entry which is preliminary data.</text>
</comment>
<evidence type="ECO:0000313" key="1">
    <source>
        <dbReference type="EMBL" id="KAK8492495.1"/>
    </source>
</evidence>
<name>A0ABR2AHR4_9ROSI</name>
<gene>
    <name evidence="1" type="ORF">V6N11_021161</name>
</gene>
<organism evidence="1 2">
    <name type="scientific">Hibiscus sabdariffa</name>
    <name type="common">roselle</name>
    <dbReference type="NCBI Taxonomy" id="183260"/>
    <lineage>
        <taxon>Eukaryota</taxon>
        <taxon>Viridiplantae</taxon>
        <taxon>Streptophyta</taxon>
        <taxon>Embryophyta</taxon>
        <taxon>Tracheophyta</taxon>
        <taxon>Spermatophyta</taxon>
        <taxon>Magnoliopsida</taxon>
        <taxon>eudicotyledons</taxon>
        <taxon>Gunneridae</taxon>
        <taxon>Pentapetalae</taxon>
        <taxon>rosids</taxon>
        <taxon>malvids</taxon>
        <taxon>Malvales</taxon>
        <taxon>Malvaceae</taxon>
        <taxon>Malvoideae</taxon>
        <taxon>Hibiscus</taxon>
    </lineage>
</organism>
<protein>
    <submittedName>
        <fullName evidence="1">Uncharacterized protein</fullName>
    </submittedName>
</protein>
<evidence type="ECO:0000313" key="2">
    <source>
        <dbReference type="Proteomes" id="UP001396334"/>
    </source>
</evidence>